<evidence type="ECO:0000256" key="18">
    <source>
        <dbReference type="ARBA" id="ARBA00076243"/>
    </source>
</evidence>
<evidence type="ECO:0000256" key="1">
    <source>
        <dbReference type="ARBA" id="ARBA00004123"/>
    </source>
</evidence>
<dbReference type="GO" id="GO:1990165">
    <property type="term" value="F:single-strand break-containing DNA binding"/>
    <property type="evidence" value="ECO:0007669"/>
    <property type="project" value="TreeGrafter"/>
</dbReference>
<keyword evidence="22" id="KW-1185">Reference proteome</keyword>
<dbReference type="Gene3D" id="3.30.428.10">
    <property type="entry name" value="HIT-like"/>
    <property type="match status" value="1"/>
</dbReference>
<dbReference type="GO" id="GO:0000012">
    <property type="term" value="P:single strand break repair"/>
    <property type="evidence" value="ECO:0007669"/>
    <property type="project" value="TreeGrafter"/>
</dbReference>
<dbReference type="OrthoDB" id="3512845at2759"/>
<evidence type="ECO:0000256" key="9">
    <source>
        <dbReference type="ARBA" id="ARBA00022833"/>
    </source>
</evidence>
<evidence type="ECO:0000256" key="4">
    <source>
        <dbReference type="ARBA" id="ARBA00012496"/>
    </source>
</evidence>
<evidence type="ECO:0000313" key="21">
    <source>
        <dbReference type="EMBL" id="EJS41584.1"/>
    </source>
</evidence>
<name>J8Q1U9_SACAR</name>
<evidence type="ECO:0000256" key="11">
    <source>
        <dbReference type="ARBA" id="ARBA00023204"/>
    </source>
</evidence>
<comment type="function">
    <text evidence="16">DNA-binding protein involved in single-strand DNA break repair, double-strand DNA break repair and base excision repair. Resolves abortive DNA ligation intermediates formed either at base excision sites, or when DNA ligases attempt to repair non-ligatable breaks induced by reactive oxygen species. Catalyzes the release of adenylate groups covalently linked to 5'-phosphate termini, resulting in the production of 5'-phosphate termini that can be efficiently rejoined. Likewise, catalyzes the release of 3'-linked guanosine (DNAppG) and inosine (DNAppI) from DNA, but has higher specific activity with 5'-linked adenosine (AppDNA).</text>
</comment>
<dbReference type="EC" id="3.6.1.72" evidence="3"/>
<keyword evidence="5" id="KW-0963">Cytoplasm</keyword>
<evidence type="ECO:0000256" key="13">
    <source>
        <dbReference type="ARBA" id="ARBA00024601"/>
    </source>
</evidence>
<evidence type="ECO:0000259" key="19">
    <source>
        <dbReference type="Pfam" id="PF01230"/>
    </source>
</evidence>
<keyword evidence="12" id="KW-0539">Nucleus</keyword>
<evidence type="ECO:0000256" key="10">
    <source>
        <dbReference type="ARBA" id="ARBA00023125"/>
    </source>
</evidence>
<comment type="catalytic activity">
    <reaction evidence="14">
        <text>a 5'-end adenosine-5'-diphospho-5'-2'-deoxyribonucleoside-DNA + H2O = a 5'-end 5'-phospho-2'-deoxyribonucleoside-DNA + AMP + 2 H(+)</text>
        <dbReference type="Rhea" id="RHEA:52128"/>
        <dbReference type="Rhea" id="RHEA-COMP:13180"/>
        <dbReference type="Rhea" id="RHEA-COMP:13181"/>
        <dbReference type="ChEBI" id="CHEBI:15377"/>
        <dbReference type="ChEBI" id="CHEBI:15378"/>
        <dbReference type="ChEBI" id="CHEBI:136412"/>
        <dbReference type="ChEBI" id="CHEBI:136413"/>
        <dbReference type="ChEBI" id="CHEBI:456215"/>
        <dbReference type="EC" id="3.6.1.71"/>
    </reaction>
</comment>
<keyword evidence="9" id="KW-0862">Zinc</keyword>
<evidence type="ECO:0000256" key="7">
    <source>
        <dbReference type="ARBA" id="ARBA00022763"/>
    </source>
</evidence>
<evidence type="ECO:0000256" key="12">
    <source>
        <dbReference type="ARBA" id="ARBA00023242"/>
    </source>
</evidence>
<organism evidence="21 22">
    <name type="scientific">Saccharomyces arboricola (strain H-6 / AS 2.3317 / CBS 10644)</name>
    <name type="common">Yeast</name>
    <dbReference type="NCBI Taxonomy" id="1160507"/>
    <lineage>
        <taxon>Eukaryota</taxon>
        <taxon>Fungi</taxon>
        <taxon>Dikarya</taxon>
        <taxon>Ascomycota</taxon>
        <taxon>Saccharomycotina</taxon>
        <taxon>Saccharomycetes</taxon>
        <taxon>Saccharomycetales</taxon>
        <taxon>Saccharomycetaceae</taxon>
        <taxon>Saccharomyces</taxon>
    </lineage>
</organism>
<comment type="catalytic activity">
    <reaction evidence="15">
        <text>a 5'-end adenosine-5'-diphospho-5'-ribonucleoside-2'-deoxyribonucleotide-DNA + H2O = a 5'-end 5'-phospho-ribonucleoside-2'-deoxyribonucleotide-DNA + AMP + 2 H(+)</text>
        <dbReference type="Rhea" id="RHEA:52132"/>
        <dbReference type="Rhea" id="RHEA-COMP:13182"/>
        <dbReference type="Rhea" id="RHEA-COMP:13183"/>
        <dbReference type="ChEBI" id="CHEBI:15377"/>
        <dbReference type="ChEBI" id="CHEBI:15378"/>
        <dbReference type="ChEBI" id="CHEBI:136414"/>
        <dbReference type="ChEBI" id="CHEBI:136415"/>
        <dbReference type="ChEBI" id="CHEBI:456215"/>
        <dbReference type="EC" id="3.6.1.71"/>
    </reaction>
</comment>
<dbReference type="PANTHER" id="PTHR12486:SF4">
    <property type="entry name" value="APRATAXIN"/>
    <property type="match status" value="1"/>
</dbReference>
<reference evidence="21 22" key="1">
    <citation type="journal article" date="2013" name="BMC Genomics">
        <title>High quality de novo sequencing and assembly of the Saccharomyces arboricolus genome.</title>
        <authorList>
            <person name="Liti G."/>
            <person name="Nguyen Ba A.N."/>
            <person name="Blythe M."/>
            <person name="Mueller C.A."/>
            <person name="Bergstroem A."/>
            <person name="Cubillos F.A."/>
            <person name="Dafhnis-Calas F."/>
            <person name="Khoshraftar S."/>
            <person name="Malla S."/>
            <person name="Mehta N."/>
            <person name="Siow C.C."/>
            <person name="Warringer J."/>
            <person name="Moses A.M."/>
            <person name="Louis E.J."/>
            <person name="Nieduszynski C.A."/>
        </authorList>
    </citation>
    <scope>NUCLEOTIDE SEQUENCE [LARGE SCALE GENOMIC DNA]</scope>
    <source>
        <strain evidence="22">H-6 / AS 2.3317 / CBS 10644</strain>
    </source>
</reference>
<dbReference type="Pfam" id="PF16278">
    <property type="entry name" value="zf-C2HE"/>
    <property type="match status" value="1"/>
</dbReference>
<evidence type="ECO:0000259" key="20">
    <source>
        <dbReference type="Pfam" id="PF16278"/>
    </source>
</evidence>
<keyword evidence="6" id="KW-0479">Metal-binding</keyword>
<comment type="caution">
    <text evidence="21">The sequence shown here is derived from an EMBL/GenBank/DDBJ whole genome shotgun (WGS) entry which is preliminary data.</text>
</comment>
<evidence type="ECO:0000256" key="14">
    <source>
        <dbReference type="ARBA" id="ARBA00044639"/>
    </source>
</evidence>
<evidence type="ECO:0000256" key="16">
    <source>
        <dbReference type="ARBA" id="ARBA00059438"/>
    </source>
</evidence>
<evidence type="ECO:0000256" key="5">
    <source>
        <dbReference type="ARBA" id="ARBA00022490"/>
    </source>
</evidence>
<evidence type="ECO:0000256" key="17">
    <source>
        <dbReference type="ARBA" id="ARBA00068941"/>
    </source>
</evidence>
<dbReference type="FunFam" id="3.30.428.10:FF:000017">
    <property type="entry name" value="Aprataxin-like protein"/>
    <property type="match status" value="1"/>
</dbReference>
<dbReference type="AlphaFoldDB" id="J8Q1U9"/>
<dbReference type="SUPFAM" id="SSF54197">
    <property type="entry name" value="HIT-like"/>
    <property type="match status" value="1"/>
</dbReference>
<dbReference type="EC" id="3.6.1.71" evidence="4"/>
<dbReference type="GO" id="GO:0033699">
    <property type="term" value="F:DNA 5'-adenosine monophosphate hydrolase activity"/>
    <property type="evidence" value="ECO:0007669"/>
    <property type="project" value="UniProtKB-EC"/>
</dbReference>
<dbReference type="Proteomes" id="UP000006968">
    <property type="component" value="Chromosome XV"/>
</dbReference>
<dbReference type="InterPro" id="IPR011146">
    <property type="entry name" value="HIT-like"/>
</dbReference>
<keyword evidence="7" id="KW-0227">DNA damage</keyword>
<dbReference type="GO" id="GO:0030983">
    <property type="term" value="F:mismatched DNA binding"/>
    <property type="evidence" value="ECO:0007669"/>
    <property type="project" value="TreeGrafter"/>
</dbReference>
<keyword evidence="8" id="KW-0378">Hydrolase</keyword>
<evidence type="ECO:0000256" key="8">
    <source>
        <dbReference type="ARBA" id="ARBA00022801"/>
    </source>
</evidence>
<evidence type="ECO:0000256" key="15">
    <source>
        <dbReference type="ARBA" id="ARBA00044713"/>
    </source>
</evidence>
<dbReference type="GO" id="GO:0003725">
    <property type="term" value="F:double-stranded RNA binding"/>
    <property type="evidence" value="ECO:0007669"/>
    <property type="project" value="TreeGrafter"/>
</dbReference>
<feature type="domain" description="HIT" evidence="19">
    <location>
        <begin position="18"/>
        <end position="138"/>
    </location>
</feature>
<comment type="catalytic activity">
    <reaction evidence="13">
        <text>a 3'-end 2'-deoxyribonucleotide-3'-diphospho-5'-guanosine-DNA + H2O = a 3'-end 2'-deoxyribonucleotide 3'-phosphate-DNA + GMP + 2 H(+)</text>
        <dbReference type="Rhea" id="RHEA:52140"/>
        <dbReference type="Rhea" id="RHEA-COMP:13186"/>
        <dbReference type="Rhea" id="RHEA-COMP:13187"/>
        <dbReference type="ChEBI" id="CHEBI:15377"/>
        <dbReference type="ChEBI" id="CHEBI:15378"/>
        <dbReference type="ChEBI" id="CHEBI:58115"/>
        <dbReference type="ChEBI" id="CHEBI:136419"/>
        <dbReference type="ChEBI" id="CHEBI:136420"/>
        <dbReference type="EC" id="3.6.1.72"/>
    </reaction>
</comment>
<protein>
    <recommendedName>
        <fullName evidence="17">Aprataxin-like protein</fullName>
        <ecNumber evidence="4">3.6.1.71</ecNumber>
        <ecNumber evidence="3">3.6.1.72</ecNumber>
    </recommendedName>
    <alternativeName>
        <fullName evidence="18">Hit family protein 3</fullName>
    </alternativeName>
</protein>
<dbReference type="GO" id="GO:0005634">
    <property type="term" value="C:nucleus"/>
    <property type="evidence" value="ECO:0007669"/>
    <property type="project" value="UniProtKB-SubCell"/>
</dbReference>
<dbReference type="GO" id="GO:0046872">
    <property type="term" value="F:metal ion binding"/>
    <property type="evidence" value="ECO:0007669"/>
    <property type="project" value="UniProtKB-KW"/>
</dbReference>
<evidence type="ECO:0000256" key="6">
    <source>
        <dbReference type="ARBA" id="ARBA00022723"/>
    </source>
</evidence>
<dbReference type="InterPro" id="IPR036265">
    <property type="entry name" value="HIT-like_sf"/>
</dbReference>
<dbReference type="Pfam" id="PF01230">
    <property type="entry name" value="HIT"/>
    <property type="match status" value="1"/>
</dbReference>
<evidence type="ECO:0000256" key="2">
    <source>
        <dbReference type="ARBA" id="ARBA00004496"/>
    </source>
</evidence>
<dbReference type="GO" id="GO:0005737">
    <property type="term" value="C:cytoplasm"/>
    <property type="evidence" value="ECO:0007669"/>
    <property type="project" value="UniProtKB-SubCell"/>
</dbReference>
<dbReference type="PANTHER" id="PTHR12486">
    <property type="entry name" value="APRATAXIN-RELATED"/>
    <property type="match status" value="1"/>
</dbReference>
<dbReference type="GO" id="GO:0003697">
    <property type="term" value="F:single-stranded DNA binding"/>
    <property type="evidence" value="ECO:0007669"/>
    <property type="project" value="TreeGrafter"/>
</dbReference>
<evidence type="ECO:0000313" key="22">
    <source>
        <dbReference type="Proteomes" id="UP000006968"/>
    </source>
</evidence>
<accession>J8Q1U9</accession>
<sequence>MSWRYALKSYITNPETVDDGAVIFFNDEVTIIRDSFPKSECHLLVLPRSKQLSRGHPTSTIDSKFKNNFGPYVDSAINYVFKHFQDKFQVKKSDQDMKTEWDESVLKNKDIFVNKFLQIGIHSVPSMANLHIHVISRDYHSVRLKNKKHYNSFNTEFFIDWDDLPLNKNTLGKDKDIETKYLKNHDLVCCYCHENFGNKFSSLKKHLELEFNNHFEFK</sequence>
<comment type="subcellular location">
    <subcellularLocation>
        <location evidence="2">Cytoplasm</location>
    </subcellularLocation>
    <subcellularLocation>
        <location evidence="1">Nucleus</location>
    </subcellularLocation>
</comment>
<dbReference type="EMBL" id="ALIE01000186">
    <property type="protein sequence ID" value="EJS41584.1"/>
    <property type="molecule type" value="Genomic_DNA"/>
</dbReference>
<dbReference type="HOGENOM" id="CLU_066882_3_1_1"/>
<proteinExistence type="predicted"/>
<keyword evidence="10" id="KW-0238">DNA-binding</keyword>
<dbReference type="GO" id="GO:0120108">
    <property type="term" value="F:DNA-3'-diphospho-5'-guanosine diphosphatase activity"/>
    <property type="evidence" value="ECO:0007669"/>
    <property type="project" value="UniProtKB-EC"/>
</dbReference>
<gene>
    <name evidence="21" type="ORF">SU7_3347</name>
</gene>
<keyword evidence="11" id="KW-0234">DNA repair</keyword>
<feature type="domain" description="Aprataxin C2HE/C2H2/C2HC zinc finger" evidence="20">
    <location>
        <begin position="154"/>
        <end position="213"/>
    </location>
</feature>
<evidence type="ECO:0000256" key="3">
    <source>
        <dbReference type="ARBA" id="ARBA00012495"/>
    </source>
</evidence>
<dbReference type="InterPro" id="IPR032566">
    <property type="entry name" value="Znf-C2HE"/>
</dbReference>